<evidence type="ECO:0000256" key="1">
    <source>
        <dbReference type="SAM" id="Phobius"/>
    </source>
</evidence>
<reference evidence="2 3" key="1">
    <citation type="submission" date="2019-08" db="EMBL/GenBank/DDBJ databases">
        <title>Draft genome for granaticin producer strain Streptomyces parvus C05.</title>
        <authorList>
            <person name="Gonzalez-Pimentel J.L."/>
        </authorList>
    </citation>
    <scope>NUCLEOTIDE SEQUENCE [LARGE SCALE GENOMIC DNA]</scope>
    <source>
        <strain evidence="2 3">C05</strain>
    </source>
</reference>
<protein>
    <submittedName>
        <fullName evidence="2">Uncharacterized protein</fullName>
    </submittedName>
</protein>
<keyword evidence="1" id="KW-0812">Transmembrane</keyword>
<dbReference type="AlphaFoldDB" id="A0A5D4JIP4"/>
<dbReference type="EMBL" id="VSZQ01000060">
    <property type="protein sequence ID" value="TYR64070.1"/>
    <property type="molecule type" value="Genomic_DNA"/>
</dbReference>
<dbReference type="RefSeq" id="WP_109177731.1">
    <property type="nucleotide sequence ID" value="NZ_VSZQ01000060.1"/>
</dbReference>
<organism evidence="2 3">
    <name type="scientific">Streptomyces parvus</name>
    <dbReference type="NCBI Taxonomy" id="66428"/>
    <lineage>
        <taxon>Bacteria</taxon>
        <taxon>Bacillati</taxon>
        <taxon>Actinomycetota</taxon>
        <taxon>Actinomycetes</taxon>
        <taxon>Kitasatosporales</taxon>
        <taxon>Streptomycetaceae</taxon>
        <taxon>Streptomyces</taxon>
    </lineage>
</organism>
<comment type="caution">
    <text evidence="2">The sequence shown here is derived from an EMBL/GenBank/DDBJ whole genome shotgun (WGS) entry which is preliminary data.</text>
</comment>
<keyword evidence="1" id="KW-0472">Membrane</keyword>
<accession>A0A5D4JIP4</accession>
<gene>
    <name evidence="2" type="ORF">FY004_13430</name>
</gene>
<proteinExistence type="predicted"/>
<keyword evidence="1" id="KW-1133">Transmembrane helix</keyword>
<feature type="transmembrane region" description="Helical" evidence="1">
    <location>
        <begin position="51"/>
        <end position="72"/>
    </location>
</feature>
<name>A0A5D4JIP4_9ACTN</name>
<evidence type="ECO:0000313" key="2">
    <source>
        <dbReference type="EMBL" id="TYR64070.1"/>
    </source>
</evidence>
<evidence type="ECO:0000313" key="3">
    <source>
        <dbReference type="Proteomes" id="UP000323242"/>
    </source>
</evidence>
<keyword evidence="3" id="KW-1185">Reference proteome</keyword>
<sequence length="74" mass="7961">MAHRYRCGECRFATRWTTESEVGDLAAAHYAETHPGLALGGVVEINQKNPNSLGCLPILGIALLLLVIVAACQR</sequence>
<dbReference type="Proteomes" id="UP000323242">
    <property type="component" value="Unassembled WGS sequence"/>
</dbReference>